<proteinExistence type="predicted"/>
<keyword evidence="2" id="KW-1185">Reference proteome</keyword>
<evidence type="ECO:0000313" key="2">
    <source>
        <dbReference type="Proteomes" id="UP001529510"/>
    </source>
</evidence>
<evidence type="ECO:0000313" key="1">
    <source>
        <dbReference type="EMBL" id="KAL0149152.1"/>
    </source>
</evidence>
<sequence>MCFYVKPRLTSTAPFRSFYFWVRGRYDEFVSPSSTADFFYFGVPKQAVWLAAASLGGRVPFVACGFTCRKCGKFEVRFLPPISQVGPSGNTVILPPALYPRLLLSVHCHGRPPIELLRPRDSRASGQTHPMVKVLTG</sequence>
<reference evidence="1 2" key="1">
    <citation type="submission" date="2024-05" db="EMBL/GenBank/DDBJ databases">
        <title>Genome sequencing and assembly of Indian major carp, Cirrhinus mrigala (Hamilton, 1822).</title>
        <authorList>
            <person name="Mohindra V."/>
            <person name="Chowdhury L.M."/>
            <person name="Lal K."/>
            <person name="Jena J.K."/>
        </authorList>
    </citation>
    <scope>NUCLEOTIDE SEQUENCE [LARGE SCALE GENOMIC DNA]</scope>
    <source>
        <strain evidence="1">CM1030</strain>
        <tissue evidence="1">Blood</tissue>
    </source>
</reference>
<protein>
    <submittedName>
        <fullName evidence="1">Uncharacterized protein</fullName>
    </submittedName>
</protein>
<accession>A0ABD0MJE4</accession>
<dbReference type="Proteomes" id="UP001529510">
    <property type="component" value="Unassembled WGS sequence"/>
</dbReference>
<gene>
    <name evidence="1" type="ORF">M9458_055584</name>
</gene>
<name>A0ABD0MJE4_CIRMR</name>
<organism evidence="1 2">
    <name type="scientific">Cirrhinus mrigala</name>
    <name type="common">Mrigala</name>
    <dbReference type="NCBI Taxonomy" id="683832"/>
    <lineage>
        <taxon>Eukaryota</taxon>
        <taxon>Metazoa</taxon>
        <taxon>Chordata</taxon>
        <taxon>Craniata</taxon>
        <taxon>Vertebrata</taxon>
        <taxon>Euteleostomi</taxon>
        <taxon>Actinopterygii</taxon>
        <taxon>Neopterygii</taxon>
        <taxon>Teleostei</taxon>
        <taxon>Ostariophysi</taxon>
        <taxon>Cypriniformes</taxon>
        <taxon>Cyprinidae</taxon>
        <taxon>Labeoninae</taxon>
        <taxon>Labeonini</taxon>
        <taxon>Cirrhinus</taxon>
    </lineage>
</organism>
<feature type="non-terminal residue" evidence="1">
    <location>
        <position position="137"/>
    </location>
</feature>
<dbReference type="EMBL" id="JAMKFB020000531">
    <property type="protein sequence ID" value="KAL0149152.1"/>
    <property type="molecule type" value="Genomic_DNA"/>
</dbReference>
<dbReference type="AlphaFoldDB" id="A0ABD0MJE4"/>
<comment type="caution">
    <text evidence="1">The sequence shown here is derived from an EMBL/GenBank/DDBJ whole genome shotgun (WGS) entry which is preliminary data.</text>
</comment>